<name>A0ABN3CYW7_9ACTN</name>
<dbReference type="Proteomes" id="UP001499843">
    <property type="component" value="Unassembled WGS sequence"/>
</dbReference>
<gene>
    <name evidence="1" type="ORF">GCM10009850_101470</name>
</gene>
<protein>
    <submittedName>
        <fullName evidence="1">Uncharacterized protein</fullName>
    </submittedName>
</protein>
<organism evidence="1 2">
    <name type="scientific">Nonomuraea monospora</name>
    <dbReference type="NCBI Taxonomy" id="568818"/>
    <lineage>
        <taxon>Bacteria</taxon>
        <taxon>Bacillati</taxon>
        <taxon>Actinomycetota</taxon>
        <taxon>Actinomycetes</taxon>
        <taxon>Streptosporangiales</taxon>
        <taxon>Streptosporangiaceae</taxon>
        <taxon>Nonomuraea</taxon>
    </lineage>
</organism>
<dbReference type="EMBL" id="BAAAQX010000043">
    <property type="protein sequence ID" value="GAA2214682.1"/>
    <property type="molecule type" value="Genomic_DNA"/>
</dbReference>
<proteinExistence type="predicted"/>
<accession>A0ABN3CYW7</accession>
<comment type="caution">
    <text evidence="1">The sequence shown here is derived from an EMBL/GenBank/DDBJ whole genome shotgun (WGS) entry which is preliminary data.</text>
</comment>
<keyword evidence="2" id="KW-1185">Reference proteome</keyword>
<reference evidence="1 2" key="1">
    <citation type="journal article" date="2019" name="Int. J. Syst. Evol. Microbiol.">
        <title>The Global Catalogue of Microorganisms (GCM) 10K type strain sequencing project: providing services to taxonomists for standard genome sequencing and annotation.</title>
        <authorList>
            <consortium name="The Broad Institute Genomics Platform"/>
            <consortium name="The Broad Institute Genome Sequencing Center for Infectious Disease"/>
            <person name="Wu L."/>
            <person name="Ma J."/>
        </authorList>
    </citation>
    <scope>NUCLEOTIDE SEQUENCE [LARGE SCALE GENOMIC DNA]</scope>
    <source>
        <strain evidence="1 2">JCM 16114</strain>
    </source>
</reference>
<sequence>MWAFAYLDNATPPPGYIMSTAHQSGSYKAACPAAWGQVSNPSVGFYQVTFPCTGGYGAGIVHVTAVDATGGFCQAGRWGPSGRNELVYVWCFDAAGALADRRFTVLYTASTGSSPAGSHAYVHANATGTLITGFNSTGLANTVVQQAPGRYRVELPVPNPRAYTGDFQVTAVAGSGTPRHCRVADWSLGQSGYLVYLACTDRSGRDADSGFTLSHHHKRTVYGVPGPPIHLGYLLHPVSGAPMPDTNYNSVAGPNVAAQVAPGQWDVVYPGVGVRETHMQVTAYSGRPVYCQLSDLWTISGTDAVARTVACFAPGGAPADSAFFATFASSA</sequence>
<evidence type="ECO:0000313" key="1">
    <source>
        <dbReference type="EMBL" id="GAA2214682.1"/>
    </source>
</evidence>
<evidence type="ECO:0000313" key="2">
    <source>
        <dbReference type="Proteomes" id="UP001499843"/>
    </source>
</evidence>